<comment type="subcellular location">
    <subcellularLocation>
        <location evidence="1 9 10">Cytoplasm</location>
    </subcellularLocation>
</comment>
<evidence type="ECO:0000259" key="11">
    <source>
        <dbReference type="Pfam" id="PF02463"/>
    </source>
</evidence>
<keyword evidence="8 9" id="KW-0238">DNA-binding</keyword>
<reference evidence="12 13" key="1">
    <citation type="submission" date="2016-08" db="EMBL/GenBank/DDBJ databases">
        <authorList>
            <person name="Varghese N."/>
            <person name="Submissions Spin"/>
        </authorList>
    </citation>
    <scope>NUCLEOTIDE SEQUENCE [LARGE SCALE GENOMIC DNA]</scope>
    <source>
        <strain evidence="12 13">HL-109</strain>
    </source>
</reference>
<evidence type="ECO:0000256" key="9">
    <source>
        <dbReference type="HAMAP-Rule" id="MF_00365"/>
    </source>
</evidence>
<comment type="caution">
    <text evidence="12">The sequence shown here is derived from an EMBL/GenBank/DDBJ whole genome shotgun (WGS) entry which is preliminary data.</text>
</comment>
<evidence type="ECO:0000256" key="7">
    <source>
        <dbReference type="ARBA" id="ARBA00022840"/>
    </source>
</evidence>
<dbReference type="EMBL" id="FMBM01000002">
    <property type="protein sequence ID" value="SCC80836.1"/>
    <property type="molecule type" value="Genomic_DNA"/>
</dbReference>
<evidence type="ECO:0000256" key="5">
    <source>
        <dbReference type="ARBA" id="ARBA00022705"/>
    </source>
</evidence>
<dbReference type="PROSITE" id="PS00618">
    <property type="entry name" value="RECF_2"/>
    <property type="match status" value="1"/>
</dbReference>
<dbReference type="InterPro" id="IPR003395">
    <property type="entry name" value="RecF/RecN/SMC_N"/>
</dbReference>
<evidence type="ECO:0000256" key="8">
    <source>
        <dbReference type="ARBA" id="ARBA00023125"/>
    </source>
</evidence>
<evidence type="ECO:0000313" key="12">
    <source>
        <dbReference type="EMBL" id="SCC80836.1"/>
    </source>
</evidence>
<name>A0ABY0K8N6_9HYPH</name>
<keyword evidence="7 9" id="KW-0067">ATP-binding</keyword>
<evidence type="ECO:0000256" key="2">
    <source>
        <dbReference type="ARBA" id="ARBA00008016"/>
    </source>
</evidence>
<protein>
    <recommendedName>
        <fullName evidence="3 9">DNA replication and repair protein RecF</fullName>
    </recommendedName>
</protein>
<keyword evidence="13" id="KW-1185">Reference proteome</keyword>
<dbReference type="Proteomes" id="UP000182800">
    <property type="component" value="Unassembled WGS sequence"/>
</dbReference>
<proteinExistence type="inferred from homology"/>
<dbReference type="InterPro" id="IPR042174">
    <property type="entry name" value="RecF_2"/>
</dbReference>
<dbReference type="PANTHER" id="PTHR32182">
    <property type="entry name" value="DNA REPLICATION AND REPAIR PROTEIN RECF"/>
    <property type="match status" value="1"/>
</dbReference>
<keyword evidence="9 10" id="KW-0742">SOS response</keyword>
<feature type="binding site" evidence="9">
    <location>
        <begin position="53"/>
        <end position="60"/>
    </location>
    <ligand>
        <name>ATP</name>
        <dbReference type="ChEBI" id="CHEBI:30616"/>
    </ligand>
</feature>
<dbReference type="PROSITE" id="PS00617">
    <property type="entry name" value="RECF_1"/>
    <property type="match status" value="1"/>
</dbReference>
<feature type="domain" description="RecF/RecN/SMC N-terminal" evidence="11">
    <location>
        <begin position="26"/>
        <end position="365"/>
    </location>
</feature>
<dbReference type="InterPro" id="IPR027417">
    <property type="entry name" value="P-loop_NTPase"/>
</dbReference>
<dbReference type="PANTHER" id="PTHR32182:SF0">
    <property type="entry name" value="DNA REPLICATION AND REPAIR PROTEIN RECF"/>
    <property type="match status" value="1"/>
</dbReference>
<keyword evidence="9 10" id="KW-0227">DNA damage</keyword>
<evidence type="ECO:0000256" key="3">
    <source>
        <dbReference type="ARBA" id="ARBA00020170"/>
    </source>
</evidence>
<keyword evidence="9 10" id="KW-0234">DNA repair</keyword>
<keyword evidence="4 9" id="KW-0963">Cytoplasm</keyword>
<comment type="similarity">
    <text evidence="2 9 10">Belongs to the RecF family.</text>
</comment>
<accession>A0ABY0K8N6</accession>
<dbReference type="Pfam" id="PF02463">
    <property type="entry name" value="SMC_N"/>
    <property type="match status" value="1"/>
</dbReference>
<dbReference type="NCBIfam" id="TIGR00611">
    <property type="entry name" value="recf"/>
    <property type="match status" value="1"/>
</dbReference>
<evidence type="ECO:0000313" key="13">
    <source>
        <dbReference type="Proteomes" id="UP000182800"/>
    </source>
</evidence>
<dbReference type="Gene3D" id="3.40.50.300">
    <property type="entry name" value="P-loop containing nucleotide triphosphate hydrolases"/>
    <property type="match status" value="1"/>
</dbReference>
<dbReference type="InterPro" id="IPR018078">
    <property type="entry name" value="DNA-binding_RecF_CS"/>
</dbReference>
<dbReference type="InterPro" id="IPR001238">
    <property type="entry name" value="DNA-binding_RecF"/>
</dbReference>
<evidence type="ECO:0000256" key="10">
    <source>
        <dbReference type="RuleBase" id="RU000578"/>
    </source>
</evidence>
<gene>
    <name evidence="9" type="primary">recF</name>
    <name evidence="12" type="ORF">GA0071312_1764</name>
</gene>
<sequence length="400" mass="42404">MARDAMVEHGPVGNAAAAGGSARTRITRLVLTDFRSYAALSLATDAPLVALSGENGAGKTNILEAISLFTPGRGLRRADLGQMLRHGTRGFTVFAALDRGPDEPVLNCGVGLQPDPEGGRPARICRIDGDSVSSPAAFAEYLRLVWLTPDLDALFRGPAGDRRRFLDRLVLAVDSGHGSRVAALERATRSRNRLLDEGARDPRWLDAVEREMAELGIAVAVARAETVTRLAALIAREHDPASPFPDAALALSGETDDLVAAHSALEAEDAYRERLRSERGRDRAAGRTLFGPQASDLLVRHAPKDIPAALASTGEQKALLIGLVLAHAALVRSMTGHAPIVLLDEVAAHLDTMRRAALYRLLAAIGGQVWMTGADPALFADLPDGSQHLAIADGAARPLN</sequence>
<organism evidence="12 13">
    <name type="scientific">Saliniramus fredricksonii</name>
    <dbReference type="NCBI Taxonomy" id="1653334"/>
    <lineage>
        <taxon>Bacteria</taxon>
        <taxon>Pseudomonadati</taxon>
        <taxon>Pseudomonadota</taxon>
        <taxon>Alphaproteobacteria</taxon>
        <taxon>Hyphomicrobiales</taxon>
        <taxon>Salinarimonadaceae</taxon>
        <taxon>Saliniramus</taxon>
    </lineage>
</organism>
<keyword evidence="5 9" id="KW-0235">DNA replication</keyword>
<evidence type="ECO:0000256" key="4">
    <source>
        <dbReference type="ARBA" id="ARBA00022490"/>
    </source>
</evidence>
<comment type="function">
    <text evidence="9 10">The RecF protein is involved in DNA metabolism; it is required for DNA replication and normal SOS inducibility. RecF binds preferentially to single-stranded, linear DNA. It also seems to bind ATP.</text>
</comment>
<dbReference type="Gene3D" id="1.20.1050.90">
    <property type="entry name" value="RecF/RecN/SMC, N-terminal domain"/>
    <property type="match status" value="1"/>
</dbReference>
<evidence type="ECO:0000256" key="6">
    <source>
        <dbReference type="ARBA" id="ARBA00022741"/>
    </source>
</evidence>
<keyword evidence="6 9" id="KW-0547">Nucleotide-binding</keyword>
<dbReference type="HAMAP" id="MF_00365">
    <property type="entry name" value="RecF"/>
    <property type="match status" value="1"/>
</dbReference>
<evidence type="ECO:0000256" key="1">
    <source>
        <dbReference type="ARBA" id="ARBA00004496"/>
    </source>
</evidence>
<dbReference type="SUPFAM" id="SSF52540">
    <property type="entry name" value="P-loop containing nucleoside triphosphate hydrolases"/>
    <property type="match status" value="1"/>
</dbReference>